<dbReference type="Gene3D" id="2.80.10.50">
    <property type="match status" value="1"/>
</dbReference>
<evidence type="ECO:0000256" key="14">
    <source>
        <dbReference type="ARBA" id="ARBA00045203"/>
    </source>
</evidence>
<evidence type="ECO:0000256" key="15">
    <source>
        <dbReference type="ARBA" id="ARBA00046367"/>
    </source>
</evidence>
<evidence type="ECO:0000256" key="10">
    <source>
        <dbReference type="ARBA" id="ARBA00022525"/>
    </source>
</evidence>
<accession>A0A8C8YD97</accession>
<keyword evidence="7" id="KW-0158">Chromosome</keyword>
<dbReference type="InterPro" id="IPR026145">
    <property type="entry name" value="IL-33"/>
</dbReference>
<dbReference type="Proteomes" id="UP000694414">
    <property type="component" value="Unplaced"/>
</dbReference>
<evidence type="ECO:0000256" key="4">
    <source>
        <dbReference type="ARBA" id="ARBA00004613"/>
    </source>
</evidence>
<keyword evidence="9" id="KW-0202">Cytokine</keyword>
<comment type="subunit">
    <text evidence="15">Forms a 1:1:1 heterotrimeric complex with its primary high-affinity receptor IL1RL1 and the coreceptor IL1RAP. Interacts with cargo receptor TMED10; the interaction mediates the translocation from the cytoplasm into the ERGIC (endoplasmic reticulum-Golgi intermediate compartment) and thereby secretion.</text>
</comment>
<keyword evidence="18" id="KW-1185">Reference proteome</keyword>
<dbReference type="PANTHER" id="PTHR21114">
    <property type="entry name" value="DVS27 PROTEIN"/>
    <property type="match status" value="1"/>
</dbReference>
<dbReference type="GO" id="GO:0043491">
    <property type="term" value="P:phosphatidylinositol 3-kinase/protein kinase B signal transduction"/>
    <property type="evidence" value="ECO:0007669"/>
    <property type="project" value="Ensembl"/>
</dbReference>
<reference evidence="17" key="2">
    <citation type="submission" date="2025-09" db="UniProtKB">
        <authorList>
            <consortium name="Ensembl"/>
        </authorList>
    </citation>
    <scope>IDENTIFICATION</scope>
</reference>
<dbReference type="GO" id="GO:0050729">
    <property type="term" value="P:positive regulation of inflammatory response"/>
    <property type="evidence" value="ECO:0007669"/>
    <property type="project" value="TreeGrafter"/>
</dbReference>
<protein>
    <recommendedName>
        <fullName evidence="6">Interleukin-33</fullName>
    </recommendedName>
</protein>
<gene>
    <name evidence="17" type="primary">IL33</name>
</gene>
<evidence type="ECO:0000256" key="1">
    <source>
        <dbReference type="ARBA" id="ARBA00004123"/>
    </source>
</evidence>
<evidence type="ECO:0000256" key="3">
    <source>
        <dbReference type="ARBA" id="ARBA00004398"/>
    </source>
</evidence>
<dbReference type="GO" id="GO:0051897">
    <property type="term" value="P:positive regulation of phosphatidylinositol 3-kinase/protein kinase B signal transduction"/>
    <property type="evidence" value="ECO:0007669"/>
    <property type="project" value="Ensembl"/>
</dbReference>
<dbReference type="GO" id="GO:0043032">
    <property type="term" value="P:positive regulation of macrophage activation"/>
    <property type="evidence" value="ECO:0007669"/>
    <property type="project" value="Ensembl"/>
</dbReference>
<evidence type="ECO:0000256" key="8">
    <source>
        <dbReference type="ARBA" id="ARBA00022490"/>
    </source>
</evidence>
<sequence>MKPKMKYSTKKISVAKLNSTANKALVKSYKLIKSQQKTEVCHLYFMKLRSGLTIEKKACYFRKKTTKRPSLGKNLPKTGGKERLSFTAYGAQSAVEHFAFGMPEIQNHTRTLHVPSTTGISPITESFASLSTYNDQSVTFVLEDGSYEIYIEDLKKDQEKDKVLLRYYESQCSSSEAGDSVDGKMLMVNLGLSKDHWLHANNKEHSVEFHKCEKPLPEQAFFVLHKKPFKCVSFECVSFECKNDPGMFIGVKDNQLALIKVDYSESLSSENIMFKLSKT</sequence>
<dbReference type="FunFam" id="2.80.10.50:FF:000052">
    <property type="entry name" value="Interleukin 33"/>
    <property type="match status" value="1"/>
</dbReference>
<dbReference type="GO" id="GO:0030133">
    <property type="term" value="C:transport vesicle"/>
    <property type="evidence" value="ECO:0007669"/>
    <property type="project" value="UniProtKB-SubCell"/>
</dbReference>
<comment type="subcellular location">
    <subcellularLocation>
        <location evidence="2">Chromosome</location>
    </subcellularLocation>
    <subcellularLocation>
        <location evidence="3">Cytoplasmic vesicle</location>
        <location evidence="3">Secretory vesicle</location>
    </subcellularLocation>
    <subcellularLocation>
        <location evidence="1">Nucleus</location>
    </subcellularLocation>
    <subcellularLocation>
        <location evidence="4">Secreted</location>
    </subcellularLocation>
</comment>
<keyword evidence="10" id="KW-0964">Secreted</keyword>
<dbReference type="GO" id="GO:1900017">
    <property type="term" value="P:positive regulation of cytokine production involved in inflammatory response"/>
    <property type="evidence" value="ECO:0007669"/>
    <property type="project" value="Ensembl"/>
</dbReference>
<dbReference type="GO" id="GO:0005654">
    <property type="term" value="C:nucleoplasm"/>
    <property type="evidence" value="ECO:0007669"/>
    <property type="project" value="Ensembl"/>
</dbReference>
<evidence type="ECO:0000313" key="18">
    <source>
        <dbReference type="Proteomes" id="UP000694414"/>
    </source>
</evidence>
<dbReference type="PANTHER" id="PTHR21114:SF0">
    <property type="entry name" value="INTERLEUKIN-33"/>
    <property type="match status" value="1"/>
</dbReference>
<name>A0A8C8YD97_PROSS</name>
<proteinExistence type="inferred from homology"/>
<dbReference type="GO" id="GO:0106015">
    <property type="term" value="P:negative regulation of inflammatory response to wounding"/>
    <property type="evidence" value="ECO:0007669"/>
    <property type="project" value="Ensembl"/>
</dbReference>
<evidence type="ECO:0000256" key="13">
    <source>
        <dbReference type="ARBA" id="ARBA00023329"/>
    </source>
</evidence>
<keyword evidence="12" id="KW-0539">Nucleus</keyword>
<keyword evidence="11" id="KW-0804">Transcription</keyword>
<evidence type="ECO:0000256" key="12">
    <source>
        <dbReference type="ARBA" id="ARBA00023242"/>
    </source>
</evidence>
<dbReference type="AlphaFoldDB" id="A0A8C8YD97"/>
<dbReference type="GO" id="GO:0005125">
    <property type="term" value="F:cytokine activity"/>
    <property type="evidence" value="ECO:0007669"/>
    <property type="project" value="UniProtKB-KW"/>
</dbReference>
<dbReference type="CDD" id="cd23299">
    <property type="entry name" value="beta-trefoil_IL33"/>
    <property type="match status" value="1"/>
</dbReference>
<keyword evidence="8" id="KW-0963">Cytoplasm</keyword>
<dbReference type="InterPro" id="IPR053902">
    <property type="entry name" value="IL33_C"/>
</dbReference>
<evidence type="ECO:0000259" key="16">
    <source>
        <dbReference type="Pfam" id="PF15095"/>
    </source>
</evidence>
<dbReference type="GO" id="GO:0005694">
    <property type="term" value="C:chromosome"/>
    <property type="evidence" value="ECO:0007669"/>
    <property type="project" value="UniProtKB-SubCell"/>
</dbReference>
<dbReference type="GO" id="GO:0038172">
    <property type="term" value="P:interleukin-33-mediated signaling pathway"/>
    <property type="evidence" value="ECO:0007669"/>
    <property type="project" value="Ensembl"/>
</dbReference>
<dbReference type="GO" id="GO:0090594">
    <property type="term" value="P:inflammatory response to wounding"/>
    <property type="evidence" value="ECO:0007669"/>
    <property type="project" value="Ensembl"/>
</dbReference>
<dbReference type="Ensembl" id="ENSPSMT00000002408.1">
    <property type="protein sequence ID" value="ENSPSMP00000002056.1"/>
    <property type="gene ID" value="ENSPSMG00000001541.1"/>
</dbReference>
<evidence type="ECO:0000256" key="9">
    <source>
        <dbReference type="ARBA" id="ARBA00022514"/>
    </source>
</evidence>
<dbReference type="GO" id="GO:0000122">
    <property type="term" value="P:negative regulation of transcription by RNA polymerase II"/>
    <property type="evidence" value="ECO:0007669"/>
    <property type="project" value="Ensembl"/>
</dbReference>
<evidence type="ECO:0000256" key="5">
    <source>
        <dbReference type="ARBA" id="ARBA00007933"/>
    </source>
</evidence>
<comment type="similarity">
    <text evidence="5">Belongs to the IL-1 family. Highly divergent.</text>
</comment>
<evidence type="ECO:0000256" key="2">
    <source>
        <dbReference type="ARBA" id="ARBA00004286"/>
    </source>
</evidence>
<dbReference type="GeneTree" id="ENSGT00390000005185"/>
<reference evidence="17" key="1">
    <citation type="submission" date="2025-08" db="UniProtKB">
        <authorList>
            <consortium name="Ensembl"/>
        </authorList>
    </citation>
    <scope>IDENTIFICATION</scope>
</reference>
<dbReference type="Pfam" id="PF15095">
    <property type="entry name" value="IL33_bt"/>
    <property type="match status" value="1"/>
</dbReference>
<feature type="domain" description="Interleukin 33 C-terminal" evidence="16">
    <location>
        <begin position="118"/>
        <end position="277"/>
    </location>
</feature>
<dbReference type="GO" id="GO:0005615">
    <property type="term" value="C:extracellular space"/>
    <property type="evidence" value="ECO:0007669"/>
    <property type="project" value="UniProtKB-KW"/>
</dbReference>
<dbReference type="GO" id="GO:0032722">
    <property type="term" value="P:positive regulation of chemokine production"/>
    <property type="evidence" value="ECO:0007669"/>
    <property type="project" value="Ensembl"/>
</dbReference>
<organism evidence="17 18">
    <name type="scientific">Prolemur simus</name>
    <name type="common">Greater bamboo lemur</name>
    <name type="synonym">Hapalemur simus</name>
    <dbReference type="NCBI Taxonomy" id="1328070"/>
    <lineage>
        <taxon>Eukaryota</taxon>
        <taxon>Metazoa</taxon>
        <taxon>Chordata</taxon>
        <taxon>Craniata</taxon>
        <taxon>Vertebrata</taxon>
        <taxon>Euteleostomi</taxon>
        <taxon>Mammalia</taxon>
        <taxon>Eutheria</taxon>
        <taxon>Euarchontoglires</taxon>
        <taxon>Primates</taxon>
        <taxon>Strepsirrhini</taxon>
        <taxon>Lemuriformes</taxon>
        <taxon>Lemuridae</taxon>
        <taxon>Prolemur</taxon>
    </lineage>
</organism>
<evidence type="ECO:0000256" key="6">
    <source>
        <dbReference type="ARBA" id="ARBA00016804"/>
    </source>
</evidence>
<evidence type="ECO:0000313" key="17">
    <source>
        <dbReference type="Ensembl" id="ENSPSMP00000002056.1"/>
    </source>
</evidence>
<keyword evidence="13" id="KW-0968">Cytoplasmic vesicle</keyword>
<evidence type="ECO:0000256" key="11">
    <source>
        <dbReference type="ARBA" id="ARBA00023163"/>
    </source>
</evidence>
<comment type="function">
    <text evidence="14">In quiescent endothelia the uncleaved form is constitutively and abundantly expressed, and acts as a chromatin-associated nuclear factor with transcriptional repressor properties, it may sequester nuclear NF-kappaB/RELA, lowering expression of its targets. This form is rapidely lost upon angiogenic or pro-inflammatory activation.</text>
</comment>
<evidence type="ECO:0000256" key="7">
    <source>
        <dbReference type="ARBA" id="ARBA00022454"/>
    </source>
</evidence>